<comment type="caution">
    <text evidence="3">The sequence shown here is derived from an EMBL/GenBank/DDBJ whole genome shotgun (WGS) entry which is preliminary data.</text>
</comment>
<comment type="similarity">
    <text evidence="1">Belongs to the NAD(P)-dependent epimerase/dehydratase family.</text>
</comment>
<dbReference type="EMBL" id="MHRQ01000020">
    <property type="protein sequence ID" value="OHA26479.1"/>
    <property type="molecule type" value="Genomic_DNA"/>
</dbReference>
<dbReference type="InterPro" id="IPR001509">
    <property type="entry name" value="Epimerase_deHydtase"/>
</dbReference>
<dbReference type="Pfam" id="PF01370">
    <property type="entry name" value="Epimerase"/>
    <property type="match status" value="1"/>
</dbReference>
<dbReference type="AlphaFoldDB" id="A0A1G2MTB0"/>
<proteinExistence type="inferred from homology"/>
<evidence type="ECO:0000313" key="3">
    <source>
        <dbReference type="EMBL" id="OHA26479.1"/>
    </source>
</evidence>
<evidence type="ECO:0000313" key="4">
    <source>
        <dbReference type="Proteomes" id="UP000177565"/>
    </source>
</evidence>
<gene>
    <name evidence="3" type="ORF">A3C06_02790</name>
</gene>
<dbReference type="STRING" id="1802312.A3C06_02790"/>
<name>A0A1G2MTB0_9BACT</name>
<dbReference type="InterPro" id="IPR036291">
    <property type="entry name" value="NAD(P)-bd_dom_sf"/>
</dbReference>
<dbReference type="PANTHER" id="PTHR43000">
    <property type="entry name" value="DTDP-D-GLUCOSE 4,6-DEHYDRATASE-RELATED"/>
    <property type="match status" value="1"/>
</dbReference>
<dbReference type="Gene3D" id="3.40.50.720">
    <property type="entry name" value="NAD(P)-binding Rossmann-like Domain"/>
    <property type="match status" value="1"/>
</dbReference>
<protein>
    <recommendedName>
        <fullName evidence="2">NAD-dependent epimerase/dehydratase domain-containing protein</fullName>
    </recommendedName>
</protein>
<sequence>MKALVTGSSGLVGSETVKFLCDAGWEVIGVDNDMRGTMFGKEASTEPEKKKLEKKYPGFITVTADIRNPEQISEIFQTYAPFDFIVHAAAQPAHEWSTNHALEDFQINAYGTVVLLETYRRFSPTAKFIHCSTSKVYGDSVNELPLQELETRFDLPKDHPKWEGEDESMRLDANLHSLFGASKASGDIMAREYATYFNLPITIFRPVCISGPAHKGAKLHGYLAYLVKCVATGEKYIINGYKGKQVRDNIHSYDLVRAFWEVYQDPNAPCGGFYNIGAGRESNNSILEAIAQAEKLLGKKATVEHSDVVRKGDHKWCIYSCKKFRTKYPNWKITYNNNRLMKDLCDPYLL</sequence>
<accession>A0A1G2MTB0</accession>
<organism evidence="3 4">
    <name type="scientific">Candidatus Taylorbacteria bacterium RIFCSPHIGHO2_02_FULL_46_13</name>
    <dbReference type="NCBI Taxonomy" id="1802312"/>
    <lineage>
        <taxon>Bacteria</taxon>
        <taxon>Candidatus Tayloriibacteriota</taxon>
    </lineage>
</organism>
<dbReference type="SUPFAM" id="SSF51735">
    <property type="entry name" value="NAD(P)-binding Rossmann-fold domains"/>
    <property type="match status" value="1"/>
</dbReference>
<evidence type="ECO:0000259" key="2">
    <source>
        <dbReference type="Pfam" id="PF01370"/>
    </source>
</evidence>
<dbReference type="Proteomes" id="UP000177565">
    <property type="component" value="Unassembled WGS sequence"/>
</dbReference>
<feature type="domain" description="NAD-dependent epimerase/dehydratase" evidence="2">
    <location>
        <begin position="3"/>
        <end position="277"/>
    </location>
</feature>
<reference evidence="3 4" key="1">
    <citation type="journal article" date="2016" name="Nat. Commun.">
        <title>Thousands of microbial genomes shed light on interconnected biogeochemical processes in an aquifer system.</title>
        <authorList>
            <person name="Anantharaman K."/>
            <person name="Brown C.T."/>
            <person name="Hug L.A."/>
            <person name="Sharon I."/>
            <person name="Castelle C.J."/>
            <person name="Probst A.J."/>
            <person name="Thomas B.C."/>
            <person name="Singh A."/>
            <person name="Wilkins M.J."/>
            <person name="Karaoz U."/>
            <person name="Brodie E.L."/>
            <person name="Williams K.H."/>
            <person name="Hubbard S.S."/>
            <person name="Banfield J.F."/>
        </authorList>
    </citation>
    <scope>NUCLEOTIDE SEQUENCE [LARGE SCALE GENOMIC DNA]</scope>
</reference>
<evidence type="ECO:0000256" key="1">
    <source>
        <dbReference type="ARBA" id="ARBA00007637"/>
    </source>
</evidence>